<protein>
    <recommendedName>
        <fullName evidence="4">Secreted protein</fullName>
    </recommendedName>
</protein>
<organism evidence="2 3">
    <name type="scientific">Mycena maculata</name>
    <dbReference type="NCBI Taxonomy" id="230809"/>
    <lineage>
        <taxon>Eukaryota</taxon>
        <taxon>Fungi</taxon>
        <taxon>Dikarya</taxon>
        <taxon>Basidiomycota</taxon>
        <taxon>Agaricomycotina</taxon>
        <taxon>Agaricomycetes</taxon>
        <taxon>Agaricomycetidae</taxon>
        <taxon>Agaricales</taxon>
        <taxon>Marasmiineae</taxon>
        <taxon>Mycenaceae</taxon>
        <taxon>Mycena</taxon>
    </lineage>
</organism>
<feature type="signal peptide" evidence="1">
    <location>
        <begin position="1"/>
        <end position="23"/>
    </location>
</feature>
<evidence type="ECO:0008006" key="4">
    <source>
        <dbReference type="Google" id="ProtNLM"/>
    </source>
</evidence>
<keyword evidence="1" id="KW-0732">Signal</keyword>
<dbReference type="EMBL" id="JARJLG010000083">
    <property type="protein sequence ID" value="KAJ7750040.1"/>
    <property type="molecule type" value="Genomic_DNA"/>
</dbReference>
<dbReference type="Proteomes" id="UP001215280">
    <property type="component" value="Unassembled WGS sequence"/>
</dbReference>
<dbReference type="AlphaFoldDB" id="A0AAD7IT81"/>
<keyword evidence="3" id="KW-1185">Reference proteome</keyword>
<name>A0AAD7IT81_9AGAR</name>
<comment type="caution">
    <text evidence="2">The sequence shown here is derived from an EMBL/GenBank/DDBJ whole genome shotgun (WGS) entry which is preliminary data.</text>
</comment>
<sequence length="134" mass="14954">MFINGFFPPPFVIAGLLIVRCSCEISQFAVDGACVGNSRDSCAAKGSWPKDQSVVLPAPPLGLADAIIPLRDRTIFLPRMRRLHAPDFHEFNTSSRIMQRHVYVMSALQDTFYVPPTLENDHVHCAWKSTPTNI</sequence>
<gene>
    <name evidence="2" type="ORF">DFH07DRAFT_549689</name>
</gene>
<evidence type="ECO:0000313" key="2">
    <source>
        <dbReference type="EMBL" id="KAJ7750040.1"/>
    </source>
</evidence>
<proteinExistence type="predicted"/>
<reference evidence="2" key="1">
    <citation type="submission" date="2023-03" db="EMBL/GenBank/DDBJ databases">
        <title>Massive genome expansion in bonnet fungi (Mycena s.s.) driven by repeated elements and novel gene families across ecological guilds.</title>
        <authorList>
            <consortium name="Lawrence Berkeley National Laboratory"/>
            <person name="Harder C.B."/>
            <person name="Miyauchi S."/>
            <person name="Viragh M."/>
            <person name="Kuo A."/>
            <person name="Thoen E."/>
            <person name="Andreopoulos B."/>
            <person name="Lu D."/>
            <person name="Skrede I."/>
            <person name="Drula E."/>
            <person name="Henrissat B."/>
            <person name="Morin E."/>
            <person name="Kohler A."/>
            <person name="Barry K."/>
            <person name="LaButti K."/>
            <person name="Morin E."/>
            <person name="Salamov A."/>
            <person name="Lipzen A."/>
            <person name="Mereny Z."/>
            <person name="Hegedus B."/>
            <person name="Baldrian P."/>
            <person name="Stursova M."/>
            <person name="Weitz H."/>
            <person name="Taylor A."/>
            <person name="Grigoriev I.V."/>
            <person name="Nagy L.G."/>
            <person name="Martin F."/>
            <person name="Kauserud H."/>
        </authorList>
    </citation>
    <scope>NUCLEOTIDE SEQUENCE</scope>
    <source>
        <strain evidence="2">CBHHK188m</strain>
    </source>
</reference>
<feature type="chain" id="PRO_5041973582" description="Secreted protein" evidence="1">
    <location>
        <begin position="24"/>
        <end position="134"/>
    </location>
</feature>
<evidence type="ECO:0000256" key="1">
    <source>
        <dbReference type="SAM" id="SignalP"/>
    </source>
</evidence>
<evidence type="ECO:0000313" key="3">
    <source>
        <dbReference type="Proteomes" id="UP001215280"/>
    </source>
</evidence>
<accession>A0AAD7IT81</accession>